<dbReference type="AlphaFoldDB" id="A0A916DSI0"/>
<evidence type="ECO:0000313" key="6">
    <source>
        <dbReference type="EMBL" id="BDS11082.1"/>
    </source>
</evidence>
<accession>A0A916DSI0</accession>
<evidence type="ECO:0000256" key="4">
    <source>
        <dbReference type="PROSITE-ProRule" id="PRU00433"/>
    </source>
</evidence>
<keyword evidence="2 4" id="KW-0479">Metal-binding</keyword>
<dbReference type="PROSITE" id="PS51007">
    <property type="entry name" value="CYTC"/>
    <property type="match status" value="1"/>
</dbReference>
<evidence type="ECO:0000256" key="2">
    <source>
        <dbReference type="ARBA" id="ARBA00022723"/>
    </source>
</evidence>
<keyword evidence="1 4" id="KW-0349">Heme</keyword>
<dbReference type="Proteomes" id="UP001060919">
    <property type="component" value="Chromosome"/>
</dbReference>
<dbReference type="InterPro" id="IPR036909">
    <property type="entry name" value="Cyt_c-like_dom_sf"/>
</dbReference>
<dbReference type="EMBL" id="AP026867">
    <property type="protein sequence ID" value="BDS11082.1"/>
    <property type="molecule type" value="Genomic_DNA"/>
</dbReference>
<dbReference type="GO" id="GO:0009055">
    <property type="term" value="F:electron transfer activity"/>
    <property type="evidence" value="ECO:0007669"/>
    <property type="project" value="InterPro"/>
</dbReference>
<dbReference type="Pfam" id="PF00034">
    <property type="entry name" value="Cytochrom_C"/>
    <property type="match status" value="1"/>
</dbReference>
<sequence>MLVFYVLIVYLLFACTPEQSQKMPDILSLANLPVATLEFPANRDTILTSKGGIIFHLPANAFLDADNKPYKGEVKIELIEAFELENMVLGGLTTHSEDGRFLESSGMFRLEIKGNGKQLKIDPKKKIMLMLPVTNSKEKAQFFYASQEDYPALKWISSEQLNLKSNNDRLLLGHTLLFMNCASCHNMDLVSDMTGPALVWVTKRWNTMEELFAFTRNSEATALGKSLRARAMVDWDASAMVPFEDLTDEELSAIYYYIDETARTRGIDSSEHRAWSDEEYKEMFAKQNALREKYWLDSIRQKSTVLYRIPALLDTRFRWGNINQYMRTGAPVQKKLEVEVLDDFDYSFIKVRIIFPDRNAIFSAYPSKQDKKGYYSFTEGYNLARTPFPIGEKAYLMATAFKENELYFQLKEIKIGDQEREQLNLELSSKEAIIETIKTTF</sequence>
<feature type="domain" description="Cytochrome c" evidence="5">
    <location>
        <begin position="168"/>
        <end position="262"/>
    </location>
</feature>
<proteinExistence type="predicted"/>
<evidence type="ECO:0000256" key="3">
    <source>
        <dbReference type="ARBA" id="ARBA00023004"/>
    </source>
</evidence>
<evidence type="ECO:0000256" key="1">
    <source>
        <dbReference type="ARBA" id="ARBA00022617"/>
    </source>
</evidence>
<gene>
    <name evidence="6" type="ORF">AsAng_0017930</name>
</gene>
<evidence type="ECO:0000313" key="7">
    <source>
        <dbReference type="Proteomes" id="UP001060919"/>
    </source>
</evidence>
<organism evidence="6 7">
    <name type="scientific">Aureispira anguillae</name>
    <dbReference type="NCBI Taxonomy" id="2864201"/>
    <lineage>
        <taxon>Bacteria</taxon>
        <taxon>Pseudomonadati</taxon>
        <taxon>Bacteroidota</taxon>
        <taxon>Saprospiria</taxon>
        <taxon>Saprospirales</taxon>
        <taxon>Saprospiraceae</taxon>
        <taxon>Aureispira</taxon>
    </lineage>
</organism>
<dbReference type="InterPro" id="IPR009056">
    <property type="entry name" value="Cyt_c-like_dom"/>
</dbReference>
<keyword evidence="3 4" id="KW-0408">Iron</keyword>
<dbReference type="Gene3D" id="1.10.760.10">
    <property type="entry name" value="Cytochrome c-like domain"/>
    <property type="match status" value="1"/>
</dbReference>
<protein>
    <submittedName>
        <fullName evidence="6">Cytochrome c</fullName>
    </submittedName>
</protein>
<dbReference type="GO" id="GO:0020037">
    <property type="term" value="F:heme binding"/>
    <property type="evidence" value="ECO:0007669"/>
    <property type="project" value="InterPro"/>
</dbReference>
<name>A0A916DSI0_9BACT</name>
<dbReference type="KEGG" id="aup:AsAng_0017930"/>
<dbReference type="SUPFAM" id="SSF46626">
    <property type="entry name" value="Cytochrome c"/>
    <property type="match status" value="1"/>
</dbReference>
<reference evidence="6" key="1">
    <citation type="submission" date="2022-09" db="EMBL/GenBank/DDBJ databases">
        <title>Aureispira anguillicida sp. nov., isolated from Leptocephalus of Japanese eel Anguilla japonica.</title>
        <authorList>
            <person name="Yuasa K."/>
            <person name="Mekata T."/>
            <person name="Ikunari K."/>
        </authorList>
    </citation>
    <scope>NUCLEOTIDE SEQUENCE</scope>
    <source>
        <strain evidence="6">EL160426</strain>
    </source>
</reference>
<keyword evidence="7" id="KW-1185">Reference proteome</keyword>
<dbReference type="GO" id="GO:0046872">
    <property type="term" value="F:metal ion binding"/>
    <property type="evidence" value="ECO:0007669"/>
    <property type="project" value="UniProtKB-KW"/>
</dbReference>
<evidence type="ECO:0000259" key="5">
    <source>
        <dbReference type="PROSITE" id="PS51007"/>
    </source>
</evidence>